<comment type="caution">
    <text evidence="13">The sequence shown here is derived from an EMBL/GenBank/DDBJ whole genome shotgun (WGS) entry which is preliminary data.</text>
</comment>
<evidence type="ECO:0000256" key="2">
    <source>
        <dbReference type="ARBA" id="ARBA00022475"/>
    </source>
</evidence>
<dbReference type="NCBIfam" id="NF010791">
    <property type="entry name" value="PRK14195.1"/>
    <property type="match status" value="1"/>
</dbReference>
<comment type="function">
    <text evidence="12">Fluoride-specific ion channel. Important for reducing fluoride concentration in the cell, thus reducing its toxicity.</text>
</comment>
<evidence type="ECO:0000256" key="4">
    <source>
        <dbReference type="ARBA" id="ARBA00022692"/>
    </source>
</evidence>
<evidence type="ECO:0000256" key="5">
    <source>
        <dbReference type="ARBA" id="ARBA00022989"/>
    </source>
</evidence>
<feature type="transmembrane region" description="Helical" evidence="12">
    <location>
        <begin position="67"/>
        <end position="85"/>
    </location>
</feature>
<evidence type="ECO:0000256" key="11">
    <source>
        <dbReference type="ARBA" id="ARBA00035585"/>
    </source>
</evidence>
<feature type="transmembrane region" description="Helical" evidence="12">
    <location>
        <begin position="97"/>
        <end position="118"/>
    </location>
</feature>
<feature type="binding site" evidence="12">
    <location>
        <position position="78"/>
    </location>
    <ligand>
        <name>Na(+)</name>
        <dbReference type="ChEBI" id="CHEBI:29101"/>
        <note>structural</note>
    </ligand>
</feature>
<proteinExistence type="inferred from homology"/>
<comment type="subcellular location">
    <subcellularLocation>
        <location evidence="1 12">Cell membrane</location>
        <topology evidence="1 12">Multi-pass membrane protein</topology>
    </subcellularLocation>
</comment>
<keyword evidence="12" id="KW-0813">Transport</keyword>
<evidence type="ECO:0000256" key="10">
    <source>
        <dbReference type="ARBA" id="ARBA00035120"/>
    </source>
</evidence>
<evidence type="ECO:0000256" key="12">
    <source>
        <dbReference type="HAMAP-Rule" id="MF_00454"/>
    </source>
</evidence>
<comment type="catalytic activity">
    <reaction evidence="11">
        <text>fluoride(in) = fluoride(out)</text>
        <dbReference type="Rhea" id="RHEA:76159"/>
        <dbReference type="ChEBI" id="CHEBI:17051"/>
    </reaction>
    <physiologicalReaction direction="left-to-right" evidence="11">
        <dbReference type="Rhea" id="RHEA:76160"/>
    </physiologicalReaction>
</comment>
<dbReference type="PANTHER" id="PTHR28259:SF1">
    <property type="entry name" value="FLUORIDE EXPORT PROTEIN 1-RELATED"/>
    <property type="match status" value="1"/>
</dbReference>
<keyword evidence="5 12" id="KW-1133">Transmembrane helix</keyword>
<protein>
    <recommendedName>
        <fullName evidence="12">Fluoride-specific ion channel FluC</fullName>
    </recommendedName>
</protein>
<evidence type="ECO:0000256" key="3">
    <source>
        <dbReference type="ARBA" id="ARBA00022519"/>
    </source>
</evidence>
<keyword evidence="7 12" id="KW-0406">Ion transport</keyword>
<evidence type="ECO:0000256" key="6">
    <source>
        <dbReference type="ARBA" id="ARBA00023053"/>
    </source>
</evidence>
<dbReference type="Proteomes" id="UP001595713">
    <property type="component" value="Unassembled WGS sequence"/>
</dbReference>
<evidence type="ECO:0000256" key="1">
    <source>
        <dbReference type="ARBA" id="ARBA00004651"/>
    </source>
</evidence>
<keyword evidence="8 12" id="KW-0472">Membrane</keyword>
<gene>
    <name evidence="12 13" type="primary">crcB</name>
    <name evidence="12" type="synonym">fluC</name>
    <name evidence="13" type="ORF">ACFONA_05595</name>
</gene>
<comment type="activity regulation">
    <text evidence="12">Na(+) is not transported, but it plays an essential structural role and its presence is essential for fluoride channel function.</text>
</comment>
<dbReference type="HAMAP" id="MF_00454">
    <property type="entry name" value="FluC"/>
    <property type="match status" value="1"/>
</dbReference>
<keyword evidence="2 12" id="KW-1003">Cell membrane</keyword>
<dbReference type="RefSeq" id="WP_261293588.1">
    <property type="nucleotide sequence ID" value="NZ_JANQBK010000003.1"/>
</dbReference>
<sequence>MYSLFLVMAGGAVGAGARFLTGRATTAAFGPGFPWGTLAVNLLGGLLMGVLVGMLARATASQENWRLLLGVGVLGGFTTFSAFSLDTVTMLQRGDLGLAALYILVSVIGSVAALFAGLQLTRAVA</sequence>
<evidence type="ECO:0000256" key="9">
    <source>
        <dbReference type="ARBA" id="ARBA00023303"/>
    </source>
</evidence>
<evidence type="ECO:0000313" key="14">
    <source>
        <dbReference type="Proteomes" id="UP001595713"/>
    </source>
</evidence>
<feature type="transmembrane region" description="Helical" evidence="12">
    <location>
        <begin position="33"/>
        <end position="55"/>
    </location>
</feature>
<evidence type="ECO:0000256" key="8">
    <source>
        <dbReference type="ARBA" id="ARBA00023136"/>
    </source>
</evidence>
<reference evidence="14" key="1">
    <citation type="journal article" date="2019" name="Int. J. Syst. Evol. Microbiol.">
        <title>The Global Catalogue of Microorganisms (GCM) 10K type strain sequencing project: providing services to taxonomists for standard genome sequencing and annotation.</title>
        <authorList>
            <consortium name="The Broad Institute Genomics Platform"/>
            <consortium name="The Broad Institute Genome Sequencing Center for Infectious Disease"/>
            <person name="Wu L."/>
            <person name="Ma J."/>
        </authorList>
    </citation>
    <scope>NUCLEOTIDE SEQUENCE [LARGE SCALE GENOMIC DNA]</scope>
    <source>
        <strain evidence="14">KCTC 42739</strain>
    </source>
</reference>
<dbReference type="Pfam" id="PF02537">
    <property type="entry name" value="CRCB"/>
    <property type="match status" value="1"/>
</dbReference>
<keyword evidence="6 12" id="KW-0915">Sodium</keyword>
<dbReference type="PANTHER" id="PTHR28259">
    <property type="entry name" value="FLUORIDE EXPORT PROTEIN 1-RELATED"/>
    <property type="match status" value="1"/>
</dbReference>
<comment type="similarity">
    <text evidence="10 12">Belongs to the fluoride channel Fluc/FEX (TC 1.A.43) family.</text>
</comment>
<name>A0ABV7SRP6_9SPHN</name>
<keyword evidence="3" id="KW-0997">Cell inner membrane</keyword>
<evidence type="ECO:0000256" key="7">
    <source>
        <dbReference type="ARBA" id="ARBA00023065"/>
    </source>
</evidence>
<dbReference type="InterPro" id="IPR003691">
    <property type="entry name" value="FluC"/>
</dbReference>
<feature type="binding site" evidence="12">
    <location>
        <position position="75"/>
    </location>
    <ligand>
        <name>Na(+)</name>
        <dbReference type="ChEBI" id="CHEBI:29101"/>
        <note>structural</note>
    </ligand>
</feature>
<keyword evidence="14" id="KW-1185">Reference proteome</keyword>
<evidence type="ECO:0000313" key="13">
    <source>
        <dbReference type="EMBL" id="MFC3579633.1"/>
    </source>
</evidence>
<keyword evidence="12" id="KW-0479">Metal-binding</keyword>
<organism evidence="13 14">
    <name type="scientific">Sphingomonas hylomeconis</name>
    <dbReference type="NCBI Taxonomy" id="1395958"/>
    <lineage>
        <taxon>Bacteria</taxon>
        <taxon>Pseudomonadati</taxon>
        <taxon>Pseudomonadota</taxon>
        <taxon>Alphaproteobacteria</taxon>
        <taxon>Sphingomonadales</taxon>
        <taxon>Sphingomonadaceae</taxon>
        <taxon>Sphingomonas</taxon>
    </lineage>
</organism>
<accession>A0ABV7SRP6</accession>
<dbReference type="NCBIfam" id="TIGR00494">
    <property type="entry name" value="crcB"/>
    <property type="match status" value="1"/>
</dbReference>
<keyword evidence="4 12" id="KW-0812">Transmembrane</keyword>
<keyword evidence="9 12" id="KW-0407">Ion channel</keyword>
<dbReference type="EMBL" id="JBHRXP010000002">
    <property type="protein sequence ID" value="MFC3579633.1"/>
    <property type="molecule type" value="Genomic_DNA"/>
</dbReference>